<dbReference type="InterPro" id="IPR052360">
    <property type="entry name" value="Transcr_Regulatory_Proteins"/>
</dbReference>
<keyword evidence="6" id="KW-0539">Nucleus</keyword>
<dbReference type="PANTHER" id="PTHR36206:SF12">
    <property type="entry name" value="ASPERCRYPTIN BIOSYNTHESIS CLUSTER-SPECIFIC TRANSCRIPTION REGULATOR ATNN-RELATED"/>
    <property type="match status" value="1"/>
</dbReference>
<evidence type="ECO:0000313" key="8">
    <source>
        <dbReference type="EMBL" id="ETN37997.1"/>
    </source>
</evidence>
<reference evidence="8 9" key="1">
    <citation type="submission" date="2013-03" db="EMBL/GenBank/DDBJ databases">
        <title>The Genome Sequence of Phialophora europaea CBS 101466.</title>
        <authorList>
            <consortium name="The Broad Institute Genomics Platform"/>
            <person name="Cuomo C."/>
            <person name="de Hoog S."/>
            <person name="Gorbushina A."/>
            <person name="Walker B."/>
            <person name="Young S.K."/>
            <person name="Zeng Q."/>
            <person name="Gargeya S."/>
            <person name="Fitzgerald M."/>
            <person name="Haas B."/>
            <person name="Abouelleil A."/>
            <person name="Allen A.W."/>
            <person name="Alvarado L."/>
            <person name="Arachchi H.M."/>
            <person name="Berlin A.M."/>
            <person name="Chapman S.B."/>
            <person name="Gainer-Dewar J."/>
            <person name="Goldberg J."/>
            <person name="Griggs A."/>
            <person name="Gujja S."/>
            <person name="Hansen M."/>
            <person name="Howarth C."/>
            <person name="Imamovic A."/>
            <person name="Ireland A."/>
            <person name="Larimer J."/>
            <person name="McCowan C."/>
            <person name="Murphy C."/>
            <person name="Pearson M."/>
            <person name="Poon T.W."/>
            <person name="Priest M."/>
            <person name="Roberts A."/>
            <person name="Saif S."/>
            <person name="Shea T."/>
            <person name="Sisk P."/>
            <person name="Sykes S."/>
            <person name="Wortman J."/>
            <person name="Nusbaum C."/>
            <person name="Birren B."/>
        </authorList>
    </citation>
    <scope>NUCLEOTIDE SEQUENCE [LARGE SCALE GENOMIC DNA]</scope>
    <source>
        <strain evidence="8 9">CBS 101466</strain>
    </source>
</reference>
<dbReference type="AlphaFoldDB" id="W2RNG2"/>
<dbReference type="InParanoid" id="W2RNG2"/>
<dbReference type="GeneID" id="19974959"/>
<keyword evidence="2" id="KW-0862">Zinc</keyword>
<evidence type="ECO:0000256" key="7">
    <source>
        <dbReference type="SAM" id="MobiDB-lite"/>
    </source>
</evidence>
<accession>W2RNG2</accession>
<dbReference type="VEuPathDB" id="FungiDB:HMPREF1541_07620"/>
<feature type="compositionally biased region" description="Basic residues" evidence="7">
    <location>
        <begin position="69"/>
        <end position="79"/>
    </location>
</feature>
<feature type="compositionally biased region" description="Basic and acidic residues" evidence="7">
    <location>
        <begin position="91"/>
        <end position="105"/>
    </location>
</feature>
<dbReference type="PANTHER" id="PTHR36206">
    <property type="entry name" value="ASPERCRYPTIN BIOSYNTHESIS CLUSTER-SPECIFIC TRANSCRIPTION REGULATOR ATNN-RELATED"/>
    <property type="match status" value="1"/>
</dbReference>
<dbReference type="Proteomes" id="UP000030752">
    <property type="component" value="Unassembled WGS sequence"/>
</dbReference>
<evidence type="ECO:0000256" key="3">
    <source>
        <dbReference type="ARBA" id="ARBA00023015"/>
    </source>
</evidence>
<evidence type="ECO:0000313" key="9">
    <source>
        <dbReference type="Proteomes" id="UP000030752"/>
    </source>
</evidence>
<dbReference type="GO" id="GO:0046872">
    <property type="term" value="F:metal ion binding"/>
    <property type="evidence" value="ECO:0007669"/>
    <property type="project" value="UniProtKB-KW"/>
</dbReference>
<dbReference type="eggNOG" id="ENOG502T9QT">
    <property type="taxonomic scope" value="Eukaryota"/>
</dbReference>
<keyword evidence="9" id="KW-1185">Reference proteome</keyword>
<evidence type="ECO:0000256" key="2">
    <source>
        <dbReference type="ARBA" id="ARBA00022833"/>
    </source>
</evidence>
<name>W2RNG2_CYPE1</name>
<organism evidence="8 9">
    <name type="scientific">Cyphellophora europaea (strain CBS 101466)</name>
    <name type="common">Phialophora europaea</name>
    <dbReference type="NCBI Taxonomy" id="1220924"/>
    <lineage>
        <taxon>Eukaryota</taxon>
        <taxon>Fungi</taxon>
        <taxon>Dikarya</taxon>
        <taxon>Ascomycota</taxon>
        <taxon>Pezizomycotina</taxon>
        <taxon>Eurotiomycetes</taxon>
        <taxon>Chaetothyriomycetidae</taxon>
        <taxon>Chaetothyriales</taxon>
        <taxon>Cyphellophoraceae</taxon>
        <taxon>Cyphellophora</taxon>
    </lineage>
</organism>
<gene>
    <name evidence="8" type="ORF">HMPREF1541_07620</name>
</gene>
<evidence type="ECO:0000256" key="6">
    <source>
        <dbReference type="ARBA" id="ARBA00023242"/>
    </source>
</evidence>
<keyword evidence="1" id="KW-0479">Metal-binding</keyword>
<evidence type="ECO:0008006" key="10">
    <source>
        <dbReference type="Google" id="ProtNLM"/>
    </source>
</evidence>
<dbReference type="RefSeq" id="XP_008720166.1">
    <property type="nucleotide sequence ID" value="XM_008721944.1"/>
</dbReference>
<protein>
    <recommendedName>
        <fullName evidence="10">Transcription factor domain-containing protein</fullName>
    </recommendedName>
</protein>
<dbReference type="Pfam" id="PF11951">
    <property type="entry name" value="Fungal_trans_2"/>
    <property type="match status" value="1"/>
</dbReference>
<dbReference type="GO" id="GO:0003677">
    <property type="term" value="F:DNA binding"/>
    <property type="evidence" value="ECO:0007669"/>
    <property type="project" value="UniProtKB-KW"/>
</dbReference>
<evidence type="ECO:0000256" key="5">
    <source>
        <dbReference type="ARBA" id="ARBA00023163"/>
    </source>
</evidence>
<evidence type="ECO:0000256" key="1">
    <source>
        <dbReference type="ARBA" id="ARBA00022723"/>
    </source>
</evidence>
<feature type="region of interest" description="Disordered" evidence="7">
    <location>
        <begin position="62"/>
        <end position="110"/>
    </location>
</feature>
<dbReference type="EMBL" id="KB822723">
    <property type="protein sequence ID" value="ETN37997.1"/>
    <property type="molecule type" value="Genomic_DNA"/>
</dbReference>
<sequence>MGKGPTSNILNQQWVFVNKDSKSKSLTRSSGAEKTLIYGHVRQHMVRDNLVIEQEFDNVFRDGGAKPAKVPKRRPRRASHPVGTGLTVFDGNERPSRIDEEKVSKSDGNTLLPQTDLEIVGTVPQFSIPGALDAVPYSRSYEYFRQMTISEATGFADRMFWDAAMQLSASNEAVFHALTSLGALHESLMTPNETSRAEYHQASLMHCNRAIGAVVAGDGQMSLPLVLVTCVIFGTIQIFDDAPMAQRTLESGIRLVTLAQKQLSTFSDSEQAVLDLAARMIERYQSRLTLVLLPTTVVKEHIDNGDLVDDMPKVPLSFESLLQAREILQAICDWSFHVLKSPASLVLTDNLQKQWIRAIIKLSETSGLHPLSMRSLNLLKIARLASACLIAAQHMTREVEFDESFPAFKHVLNMYGAAFRLCKSNAIFTTVFHIDAGIVDLLNEVVCNSPTSEFGLQAHDALAASGIFEDTMDLDSYNETGRARQEDGQQDAETGRLRIKSLDFFAQSGLARLRLKRATWSGFNPATTEVRWFSILDSSPKPHFLNESELKADSMHEENRHAHWTTYMPRHNGG</sequence>
<dbReference type="STRING" id="1220924.W2RNG2"/>
<keyword evidence="4" id="KW-0238">DNA-binding</keyword>
<dbReference type="OrthoDB" id="2593732at2759"/>
<dbReference type="HOGENOM" id="CLU_474883_0_0_1"/>
<keyword evidence="5" id="KW-0804">Transcription</keyword>
<dbReference type="InterPro" id="IPR021858">
    <property type="entry name" value="Fun_TF"/>
</dbReference>
<proteinExistence type="predicted"/>
<keyword evidence="3" id="KW-0805">Transcription regulation</keyword>
<evidence type="ECO:0000256" key="4">
    <source>
        <dbReference type="ARBA" id="ARBA00023125"/>
    </source>
</evidence>